<dbReference type="GO" id="GO:0019877">
    <property type="term" value="P:diaminopimelate biosynthetic process"/>
    <property type="evidence" value="ECO:0007669"/>
    <property type="project" value="UniProtKB-UniRule"/>
</dbReference>
<feature type="binding site" evidence="9">
    <location>
        <position position="34"/>
    </location>
    <ligand>
        <name>NAD(+)</name>
        <dbReference type="ChEBI" id="CHEBI:57540"/>
    </ligand>
</feature>
<dbReference type="CDD" id="cd02274">
    <property type="entry name" value="DHDPR_N"/>
    <property type="match status" value="1"/>
</dbReference>
<sequence>MIRAIMHGCGGHMGRVVSELCKNDPEIEIVAGMDIHADDSLGYPVFTRCSDCNVDADVVIDFSVAAAADELLDWCEAHHMPVVFCTTGLSEEQLQKTKKVSESAAVLRSANMSLGINLLLKLVKDAARSLAPNGFDIEILEKHHNRKLDAPSGTALAIADSINDEMNGEYHYKYDRHSFREKRDPKEIGLQAIRGGTIVGEHDVLFCGEDEVITLQHTAYSRAIFGKGAIAAAKFLAGRKPGMYSMEDVIG</sequence>
<dbReference type="RefSeq" id="WP_074648355.1">
    <property type="nucleotide sequence ID" value="NZ_FOIL01000003.1"/>
</dbReference>
<feature type="binding site" evidence="9">
    <location>
        <begin position="109"/>
        <end position="112"/>
    </location>
    <ligand>
        <name>NAD(+)</name>
        <dbReference type="ChEBI" id="CHEBI:57540"/>
    </ligand>
</feature>
<keyword evidence="8 9" id="KW-0457">Lysine biosynthesis</keyword>
<dbReference type="STRING" id="1526.SAMN02910262_00635"/>
<dbReference type="GO" id="GO:0050661">
    <property type="term" value="F:NADP binding"/>
    <property type="evidence" value="ECO:0007669"/>
    <property type="project" value="UniProtKB-UniRule"/>
</dbReference>
<accession>A0A1I0B839</accession>
<feature type="domain" description="Dihydrodipicolinate reductase N-terminal" evidence="11">
    <location>
        <begin position="3"/>
        <end position="112"/>
    </location>
</feature>
<dbReference type="GO" id="GO:0005829">
    <property type="term" value="C:cytosol"/>
    <property type="evidence" value="ECO:0007669"/>
    <property type="project" value="TreeGrafter"/>
</dbReference>
<comment type="similarity">
    <text evidence="1 9">Belongs to the DapB family.</text>
</comment>
<comment type="catalytic activity">
    <reaction evidence="9">
        <text>(S)-2,3,4,5-tetrahydrodipicolinate + NAD(+) + H2O = (2S,4S)-4-hydroxy-2,3,4,5-tetrahydrodipicolinate + NADH + H(+)</text>
        <dbReference type="Rhea" id="RHEA:35323"/>
        <dbReference type="ChEBI" id="CHEBI:15377"/>
        <dbReference type="ChEBI" id="CHEBI:15378"/>
        <dbReference type="ChEBI" id="CHEBI:16845"/>
        <dbReference type="ChEBI" id="CHEBI:57540"/>
        <dbReference type="ChEBI" id="CHEBI:57945"/>
        <dbReference type="ChEBI" id="CHEBI:67139"/>
        <dbReference type="EC" id="1.17.1.8"/>
    </reaction>
</comment>
<dbReference type="Gene3D" id="3.40.50.720">
    <property type="entry name" value="NAD(P)-binding Rossmann-like Domain"/>
    <property type="match status" value="1"/>
</dbReference>
<evidence type="ECO:0000256" key="7">
    <source>
        <dbReference type="ARBA" id="ARBA00023027"/>
    </source>
</evidence>
<dbReference type="InterPro" id="IPR000846">
    <property type="entry name" value="DapB_N"/>
</dbReference>
<comment type="caution">
    <text evidence="9">Lacks conserved residue(s) required for the propagation of feature annotation.</text>
</comment>
<dbReference type="SUPFAM" id="SSF55347">
    <property type="entry name" value="Glyceraldehyde-3-phosphate dehydrogenase-like, C-terminal domain"/>
    <property type="match status" value="1"/>
</dbReference>
<dbReference type="GO" id="GO:0008839">
    <property type="term" value="F:4-hydroxy-tetrahydrodipicolinate reductase"/>
    <property type="evidence" value="ECO:0007669"/>
    <property type="project" value="UniProtKB-UniRule"/>
</dbReference>
<evidence type="ECO:0000256" key="10">
    <source>
        <dbReference type="NCBIfam" id="TIGR00036"/>
    </source>
</evidence>
<dbReference type="EC" id="1.17.1.8" evidence="9 10"/>
<keyword evidence="5 9" id="KW-0220">Diaminopimelate biosynthesis</keyword>
<keyword evidence="14" id="KW-1185">Reference proteome</keyword>
<comment type="subunit">
    <text evidence="9">Homotetramer.</text>
</comment>
<feature type="binding site" evidence="9">
    <location>
        <begin position="8"/>
        <end position="13"/>
    </location>
    <ligand>
        <name>NAD(+)</name>
        <dbReference type="ChEBI" id="CHEBI:57540"/>
    </ligand>
</feature>
<evidence type="ECO:0000313" key="13">
    <source>
        <dbReference type="EMBL" id="SET03041.1"/>
    </source>
</evidence>
<comment type="subcellular location">
    <subcellularLocation>
        <location evidence="9">Cytoplasm</location>
    </subcellularLocation>
</comment>
<proteinExistence type="inferred from homology"/>
<feature type="binding site" evidence="9">
    <location>
        <begin position="153"/>
        <end position="154"/>
    </location>
    <ligand>
        <name>(S)-2,3,4,5-tetrahydrodipicolinate</name>
        <dbReference type="ChEBI" id="CHEBI:16845"/>
    </ligand>
</feature>
<dbReference type="AlphaFoldDB" id="A0A1I0B839"/>
<feature type="binding site" evidence="9">
    <location>
        <position position="144"/>
    </location>
    <ligand>
        <name>(S)-2,3,4,5-tetrahydrodipicolinate</name>
        <dbReference type="ChEBI" id="CHEBI:16845"/>
    </ligand>
</feature>
<feature type="binding site" evidence="9">
    <location>
        <begin position="85"/>
        <end position="87"/>
    </location>
    <ligand>
        <name>NAD(+)</name>
        <dbReference type="ChEBI" id="CHEBI:57540"/>
    </ligand>
</feature>
<dbReference type="NCBIfam" id="TIGR00036">
    <property type="entry name" value="dapB"/>
    <property type="match status" value="1"/>
</dbReference>
<dbReference type="InterPro" id="IPR022663">
    <property type="entry name" value="DapB_C"/>
</dbReference>
<feature type="active site" description="Proton donor" evidence="9">
    <location>
        <position position="147"/>
    </location>
</feature>
<evidence type="ECO:0000256" key="3">
    <source>
        <dbReference type="ARBA" id="ARBA00022605"/>
    </source>
</evidence>
<dbReference type="PIRSF" id="PIRSF000161">
    <property type="entry name" value="DHPR"/>
    <property type="match status" value="1"/>
</dbReference>
<comment type="function">
    <text evidence="9">Catalyzes the conversion of 4-hydroxy-tetrahydrodipicolinate (HTPA) to tetrahydrodipicolinate.</text>
</comment>
<comment type="pathway">
    <text evidence="9">Amino-acid biosynthesis; L-lysine biosynthesis via DAP pathway; (S)-tetrahydrodipicolinate from L-aspartate: step 4/4.</text>
</comment>
<evidence type="ECO:0000256" key="4">
    <source>
        <dbReference type="ARBA" id="ARBA00022857"/>
    </source>
</evidence>
<dbReference type="PANTHER" id="PTHR20836:SF7">
    <property type="entry name" value="4-HYDROXY-TETRAHYDRODIPICOLINATE REDUCTASE"/>
    <property type="match status" value="1"/>
</dbReference>
<dbReference type="EMBL" id="FOIL01000003">
    <property type="protein sequence ID" value="SET03041.1"/>
    <property type="molecule type" value="Genomic_DNA"/>
</dbReference>
<dbReference type="PROSITE" id="PS01298">
    <property type="entry name" value="DAPB"/>
    <property type="match status" value="1"/>
</dbReference>
<evidence type="ECO:0000259" key="12">
    <source>
        <dbReference type="Pfam" id="PF05173"/>
    </source>
</evidence>
<evidence type="ECO:0000259" key="11">
    <source>
        <dbReference type="Pfam" id="PF01113"/>
    </source>
</evidence>
<protein>
    <recommendedName>
        <fullName evidence="9 10">4-hydroxy-tetrahydrodipicolinate reductase</fullName>
        <shortName evidence="9">HTPA reductase</shortName>
        <ecNumber evidence="9 10">1.17.1.8</ecNumber>
    </recommendedName>
</protein>
<comment type="catalytic activity">
    <reaction evidence="9">
        <text>(S)-2,3,4,5-tetrahydrodipicolinate + NADP(+) + H2O = (2S,4S)-4-hydroxy-2,3,4,5-tetrahydrodipicolinate + NADPH + H(+)</text>
        <dbReference type="Rhea" id="RHEA:35331"/>
        <dbReference type="ChEBI" id="CHEBI:15377"/>
        <dbReference type="ChEBI" id="CHEBI:15378"/>
        <dbReference type="ChEBI" id="CHEBI:16845"/>
        <dbReference type="ChEBI" id="CHEBI:57783"/>
        <dbReference type="ChEBI" id="CHEBI:58349"/>
        <dbReference type="ChEBI" id="CHEBI:67139"/>
        <dbReference type="EC" id="1.17.1.8"/>
    </reaction>
</comment>
<feature type="active site" description="Proton donor/acceptor" evidence="9">
    <location>
        <position position="143"/>
    </location>
</feature>
<dbReference type="Pfam" id="PF05173">
    <property type="entry name" value="DapB_C"/>
    <property type="match status" value="1"/>
</dbReference>
<dbReference type="InterPro" id="IPR022664">
    <property type="entry name" value="DapB_N_CS"/>
</dbReference>
<dbReference type="SUPFAM" id="SSF51735">
    <property type="entry name" value="NAD(P)-binding Rossmann-fold domains"/>
    <property type="match status" value="1"/>
</dbReference>
<dbReference type="GO" id="GO:0016726">
    <property type="term" value="F:oxidoreductase activity, acting on CH or CH2 groups, NAD or NADP as acceptor"/>
    <property type="evidence" value="ECO:0007669"/>
    <property type="project" value="UniProtKB-UniRule"/>
</dbReference>
<reference evidence="13 14" key="1">
    <citation type="submission" date="2016-10" db="EMBL/GenBank/DDBJ databases">
        <authorList>
            <person name="de Groot N.N."/>
        </authorList>
    </citation>
    <scope>NUCLEOTIDE SEQUENCE [LARGE SCALE GENOMIC DNA]</scope>
    <source>
        <strain evidence="13 14">KH1P1</strain>
    </source>
</reference>
<dbReference type="FunFam" id="3.30.360.10:FF:000009">
    <property type="entry name" value="4-hydroxy-tetrahydrodipicolinate reductase"/>
    <property type="match status" value="1"/>
</dbReference>
<evidence type="ECO:0000256" key="1">
    <source>
        <dbReference type="ARBA" id="ARBA00006642"/>
    </source>
</evidence>
<evidence type="ECO:0000256" key="5">
    <source>
        <dbReference type="ARBA" id="ARBA00022915"/>
    </source>
</evidence>
<feature type="domain" description="Dihydrodipicolinate reductase C-terminal" evidence="12">
    <location>
        <begin position="115"/>
        <end position="250"/>
    </location>
</feature>
<dbReference type="HAMAP" id="MF_00102">
    <property type="entry name" value="DapB"/>
    <property type="match status" value="1"/>
</dbReference>
<dbReference type="InterPro" id="IPR036291">
    <property type="entry name" value="NAD(P)-bd_dom_sf"/>
</dbReference>
<dbReference type="OrthoDB" id="9790352at2"/>
<keyword evidence="2 9" id="KW-0963">Cytoplasm</keyword>
<dbReference type="GO" id="GO:0009089">
    <property type="term" value="P:lysine biosynthetic process via diaminopimelate"/>
    <property type="evidence" value="ECO:0007669"/>
    <property type="project" value="UniProtKB-UniRule"/>
</dbReference>
<dbReference type="Gene3D" id="3.30.360.10">
    <property type="entry name" value="Dihydrodipicolinate Reductase, domain 2"/>
    <property type="match status" value="1"/>
</dbReference>
<gene>
    <name evidence="9" type="primary">dapB</name>
    <name evidence="13" type="ORF">SAMN04487771_1003123</name>
</gene>
<dbReference type="PANTHER" id="PTHR20836">
    <property type="entry name" value="DIHYDRODIPICOLINATE REDUCTASE"/>
    <property type="match status" value="1"/>
</dbReference>
<evidence type="ECO:0000313" key="14">
    <source>
        <dbReference type="Proteomes" id="UP000199820"/>
    </source>
</evidence>
<keyword evidence="7 9" id="KW-0520">NAD</keyword>
<dbReference type="eggNOG" id="COG0289">
    <property type="taxonomic scope" value="Bacteria"/>
</dbReference>
<evidence type="ECO:0000256" key="2">
    <source>
        <dbReference type="ARBA" id="ARBA00022490"/>
    </source>
</evidence>
<dbReference type="GO" id="GO:0051287">
    <property type="term" value="F:NAD binding"/>
    <property type="evidence" value="ECO:0007669"/>
    <property type="project" value="UniProtKB-UniRule"/>
</dbReference>
<organism evidence="13 14">
    <name type="scientific">[Clostridium] aminophilum</name>
    <dbReference type="NCBI Taxonomy" id="1526"/>
    <lineage>
        <taxon>Bacteria</taxon>
        <taxon>Bacillati</taxon>
        <taxon>Bacillota</taxon>
        <taxon>Clostridia</taxon>
        <taxon>Lachnospirales</taxon>
        <taxon>Lachnospiraceae</taxon>
    </lineage>
</organism>
<evidence type="ECO:0000256" key="6">
    <source>
        <dbReference type="ARBA" id="ARBA00023002"/>
    </source>
</evidence>
<keyword evidence="6 9" id="KW-0560">Oxidoreductase</keyword>
<dbReference type="InterPro" id="IPR023940">
    <property type="entry name" value="DHDPR_bac"/>
</dbReference>
<evidence type="ECO:0000256" key="8">
    <source>
        <dbReference type="ARBA" id="ARBA00023154"/>
    </source>
</evidence>
<keyword evidence="3 9" id="KW-0028">Amino-acid biosynthesis</keyword>
<keyword evidence="4 9" id="KW-0521">NADP</keyword>
<comment type="caution">
    <text evidence="9">Was originally thought to be a dihydrodipicolinate reductase (DHDPR), catalyzing the conversion of dihydrodipicolinate to tetrahydrodipicolinate. However, it was shown in E.coli that the substrate of the enzymatic reaction is not dihydrodipicolinate (DHDP) but in fact (2S,4S)-4-hydroxy-2,3,4,5-tetrahydrodipicolinic acid (HTPA), the product released by the DapA-catalyzed reaction.</text>
</comment>
<dbReference type="Pfam" id="PF01113">
    <property type="entry name" value="DapB_N"/>
    <property type="match status" value="1"/>
</dbReference>
<dbReference type="Proteomes" id="UP000199820">
    <property type="component" value="Unassembled WGS sequence"/>
</dbReference>
<dbReference type="UniPathway" id="UPA00034">
    <property type="reaction ID" value="UER00018"/>
</dbReference>
<evidence type="ECO:0000256" key="9">
    <source>
        <dbReference type="HAMAP-Rule" id="MF_00102"/>
    </source>
</evidence>
<name>A0A1I0B839_9FIRM</name>